<dbReference type="Proteomes" id="UP001239111">
    <property type="component" value="Chromosome 3"/>
</dbReference>
<sequence>MGARALHRPSCVSRLPSDTTFEICNVLTGQQHQSQNNDGPSEDSEVWTGLNADHQDTVLGDMSPNSDQLGVNERNQTLNKLVNKAYDRSHIHQASGVNLDESAVHQHQTSQSTNATSIVDTTGAIPQSASRSGLIMRSTDGDSSRIISGNTCGSIESNNKKCSSPGLITSQSCFSHQGIPTSTTRIQNQLSQCHEIRHQALRVEARPVRLRGCGCKRTVLARLAPTLCCYRTTLSSTTTAVYRPKSLLTALRPRI</sequence>
<dbReference type="EMBL" id="CM056743">
    <property type="protein sequence ID" value="KAJ8669293.1"/>
    <property type="molecule type" value="Genomic_DNA"/>
</dbReference>
<evidence type="ECO:0000313" key="1">
    <source>
        <dbReference type="EMBL" id="KAJ8669293.1"/>
    </source>
</evidence>
<name>A0ACC2NDR5_9HYME</name>
<organism evidence="1 2">
    <name type="scientific">Eretmocerus hayati</name>
    <dbReference type="NCBI Taxonomy" id="131215"/>
    <lineage>
        <taxon>Eukaryota</taxon>
        <taxon>Metazoa</taxon>
        <taxon>Ecdysozoa</taxon>
        <taxon>Arthropoda</taxon>
        <taxon>Hexapoda</taxon>
        <taxon>Insecta</taxon>
        <taxon>Pterygota</taxon>
        <taxon>Neoptera</taxon>
        <taxon>Endopterygota</taxon>
        <taxon>Hymenoptera</taxon>
        <taxon>Apocrita</taxon>
        <taxon>Proctotrupomorpha</taxon>
        <taxon>Chalcidoidea</taxon>
        <taxon>Aphelinidae</taxon>
        <taxon>Aphelininae</taxon>
        <taxon>Eretmocerus</taxon>
    </lineage>
</organism>
<accession>A0ACC2NDR5</accession>
<proteinExistence type="predicted"/>
<comment type="caution">
    <text evidence="1">The sequence shown here is derived from an EMBL/GenBank/DDBJ whole genome shotgun (WGS) entry which is preliminary data.</text>
</comment>
<protein>
    <submittedName>
        <fullName evidence="1">Uncharacterized protein</fullName>
    </submittedName>
</protein>
<evidence type="ECO:0000313" key="2">
    <source>
        <dbReference type="Proteomes" id="UP001239111"/>
    </source>
</evidence>
<reference evidence="1" key="1">
    <citation type="submission" date="2023-04" db="EMBL/GenBank/DDBJ databases">
        <title>A chromosome-level genome assembly of the parasitoid wasp Eretmocerus hayati.</title>
        <authorList>
            <person name="Zhong Y."/>
            <person name="Liu S."/>
            <person name="Liu Y."/>
        </authorList>
    </citation>
    <scope>NUCLEOTIDE SEQUENCE</scope>
    <source>
        <strain evidence="1">ZJU_SS_LIU_2023</strain>
    </source>
</reference>
<keyword evidence="2" id="KW-1185">Reference proteome</keyword>
<gene>
    <name evidence="1" type="ORF">QAD02_000552</name>
</gene>